<sequence>MAFPATHAKRDAIVLQASRGFASAPNSPRVFLQSGGLNKRADIMQLIRQADKPGCPDVEAMLQRICSLFPTAREYDVKELMIKYHYREAVVVSALQVLKYPLTMPGPASVATPPMRHLPPTFYVPSSLHAWSETASDGRNSKLGGAFSTTSNTPIHSPLPNRPHHSPKIKLKYLKSVFPKAEETFLLDLLVGMDNNVNQVTQQLLTLGHQKKDKPTPLTPRHSVMSPAPSIIENEPIEEEVVIIKKLPSLFEMQTIKEELKKIFPDEEETVIQLALESTDFDLQKAQLILSSSQERDESFSTIKNLTLSGIKHTVTLSSLKSSPSVLSTFKDIANLYSPVKELEPNDVGHRCKPMHQPIVSTLISSLYRGNNDSLLGESYVTPNGPQRNLVTGPNSSLRRSTDTYNSRFLMSPEQRVTVQGPNATNRHGPKVTPCISLSSFIANKFKKESMRRL</sequence>
<gene>
    <name evidence="2" type="ORF">APZ42_026738</name>
</gene>
<dbReference type="GO" id="GO:0043130">
    <property type="term" value="F:ubiquitin binding"/>
    <property type="evidence" value="ECO:0007669"/>
    <property type="project" value="InterPro"/>
</dbReference>
<evidence type="ECO:0000313" key="2">
    <source>
        <dbReference type="EMBL" id="KZS09025.1"/>
    </source>
</evidence>
<name>A0A164RX01_9CRUS</name>
<accession>A0A164RX01</accession>
<dbReference type="STRING" id="35525.A0A164RX01"/>
<proteinExistence type="predicted"/>
<dbReference type="CDD" id="cd14279">
    <property type="entry name" value="CUE"/>
    <property type="match status" value="2"/>
</dbReference>
<dbReference type="AlphaFoldDB" id="A0A164RX01"/>
<evidence type="ECO:0000313" key="3">
    <source>
        <dbReference type="Proteomes" id="UP000076858"/>
    </source>
</evidence>
<dbReference type="InterPro" id="IPR003892">
    <property type="entry name" value="CUE"/>
</dbReference>
<evidence type="ECO:0000259" key="1">
    <source>
        <dbReference type="PROSITE" id="PS51140"/>
    </source>
</evidence>
<dbReference type="EMBL" id="LRGB01002121">
    <property type="protein sequence ID" value="KZS09025.1"/>
    <property type="molecule type" value="Genomic_DNA"/>
</dbReference>
<dbReference type="OrthoDB" id="3045089at2759"/>
<keyword evidence="3" id="KW-1185">Reference proteome</keyword>
<organism evidence="2 3">
    <name type="scientific">Daphnia magna</name>
    <dbReference type="NCBI Taxonomy" id="35525"/>
    <lineage>
        <taxon>Eukaryota</taxon>
        <taxon>Metazoa</taxon>
        <taxon>Ecdysozoa</taxon>
        <taxon>Arthropoda</taxon>
        <taxon>Crustacea</taxon>
        <taxon>Branchiopoda</taxon>
        <taxon>Diplostraca</taxon>
        <taxon>Cladocera</taxon>
        <taxon>Anomopoda</taxon>
        <taxon>Daphniidae</taxon>
        <taxon>Daphnia</taxon>
    </lineage>
</organism>
<dbReference type="PROSITE" id="PS51140">
    <property type="entry name" value="CUE"/>
    <property type="match status" value="1"/>
</dbReference>
<protein>
    <submittedName>
        <fullName evidence="2">BAG family molecular chaperone regulator</fullName>
    </submittedName>
</protein>
<feature type="domain" description="CUE" evidence="1">
    <location>
        <begin position="166"/>
        <end position="209"/>
    </location>
</feature>
<reference evidence="2 3" key="1">
    <citation type="submission" date="2016-03" db="EMBL/GenBank/DDBJ databases">
        <title>EvidentialGene: Evidence-directed Construction of Genes on Genomes.</title>
        <authorList>
            <person name="Gilbert D.G."/>
            <person name="Choi J.-H."/>
            <person name="Mockaitis K."/>
            <person name="Colbourne J."/>
            <person name="Pfrender M."/>
        </authorList>
    </citation>
    <scope>NUCLEOTIDE SEQUENCE [LARGE SCALE GENOMIC DNA]</scope>
    <source>
        <strain evidence="2 3">Xinb3</strain>
        <tissue evidence="2">Complete organism</tissue>
    </source>
</reference>
<dbReference type="Proteomes" id="UP000076858">
    <property type="component" value="Unassembled WGS sequence"/>
</dbReference>
<comment type="caution">
    <text evidence="2">The sequence shown here is derived from an EMBL/GenBank/DDBJ whole genome shotgun (WGS) entry which is preliminary data.</text>
</comment>